<dbReference type="EMBL" id="CATNWA010003442">
    <property type="protein sequence ID" value="CAI9545387.1"/>
    <property type="molecule type" value="Genomic_DNA"/>
</dbReference>
<gene>
    <name evidence="1" type="ORF">SPARVUS_LOCUS2653052</name>
</gene>
<feature type="non-terminal residue" evidence="1">
    <location>
        <position position="1"/>
    </location>
</feature>
<name>A0ABN9BD26_9NEOB</name>
<protein>
    <submittedName>
        <fullName evidence="1">Uncharacterized protein</fullName>
    </submittedName>
</protein>
<comment type="caution">
    <text evidence="1">The sequence shown here is derived from an EMBL/GenBank/DDBJ whole genome shotgun (WGS) entry which is preliminary data.</text>
</comment>
<reference evidence="1" key="1">
    <citation type="submission" date="2023-05" db="EMBL/GenBank/DDBJ databases">
        <authorList>
            <person name="Stuckert A."/>
        </authorList>
    </citation>
    <scope>NUCLEOTIDE SEQUENCE</scope>
</reference>
<sequence>WSLALNLLGTPLGTPIASIYTCGSKLPEGAFRFLLRPGVGSGVFSARMWRGIMAFAKAYSPVQIPSNLVLIFWSPVIIHDTYVYLVTTIGTCSLCQDYIDYGH</sequence>
<evidence type="ECO:0000313" key="2">
    <source>
        <dbReference type="Proteomes" id="UP001162483"/>
    </source>
</evidence>
<organism evidence="1 2">
    <name type="scientific">Staurois parvus</name>
    <dbReference type="NCBI Taxonomy" id="386267"/>
    <lineage>
        <taxon>Eukaryota</taxon>
        <taxon>Metazoa</taxon>
        <taxon>Chordata</taxon>
        <taxon>Craniata</taxon>
        <taxon>Vertebrata</taxon>
        <taxon>Euteleostomi</taxon>
        <taxon>Amphibia</taxon>
        <taxon>Batrachia</taxon>
        <taxon>Anura</taxon>
        <taxon>Neobatrachia</taxon>
        <taxon>Ranoidea</taxon>
        <taxon>Ranidae</taxon>
        <taxon>Staurois</taxon>
    </lineage>
</organism>
<accession>A0ABN9BD26</accession>
<dbReference type="Proteomes" id="UP001162483">
    <property type="component" value="Unassembled WGS sequence"/>
</dbReference>
<keyword evidence="2" id="KW-1185">Reference proteome</keyword>
<proteinExistence type="predicted"/>
<evidence type="ECO:0000313" key="1">
    <source>
        <dbReference type="EMBL" id="CAI9545387.1"/>
    </source>
</evidence>
<feature type="non-terminal residue" evidence="1">
    <location>
        <position position="103"/>
    </location>
</feature>